<sequence>MDTGSSSFELEFKAVQAENRDEKQKNIKAIEEFLKTAFQDVTKLVRLDVQKPQYVSEEDQRCVYKSACRCTKLNRHTPIDVVAIAQNLVRKLTDWSGTVRGMTATLVMGDKRLFYVPKQFQGSVDLYLGADELSLGNVIEHDKYIHHCILEKNETKDWFGPLSTMIKYYEADPLVQPLIKHRIMVDFEHDRRRMFVRFPSKGIGHTEKVEAITKLELRYSTIKRIFAQFNGDPEKPKTTLYFHLDTVPIVYQVKFEFFQKGQPNRKLDPKRRLYSLGDRQKFWTKNNFDDYVESPFFKLVLHPVEATRIMNILNRLVASTTKPIQFRDITHHPKYRGEKVFAKKFPHVNNDSAFLQAIKMDYPTIYLLEALASRGYQVKDRLHMEVAYMRAFKERIIGLFKTNKKGTGMIGEKRLKKSTIG</sequence>
<accession>A0A1I7RUN3</accession>
<dbReference type="Pfam" id="PF25359">
    <property type="entry name" value="PH_met_RdRP"/>
    <property type="match status" value="1"/>
</dbReference>
<reference evidence="6" key="1">
    <citation type="submission" date="2016-11" db="UniProtKB">
        <authorList>
            <consortium name="WormBaseParasite"/>
        </authorList>
    </citation>
    <scope>IDENTIFICATION</scope>
</reference>
<dbReference type="Proteomes" id="UP000582659">
    <property type="component" value="Unassembled WGS sequence"/>
</dbReference>
<evidence type="ECO:0000259" key="1">
    <source>
        <dbReference type="Pfam" id="PF25359"/>
    </source>
</evidence>
<dbReference type="EMBL" id="CAJFCV020000004">
    <property type="protein sequence ID" value="CAG9114254.1"/>
    <property type="molecule type" value="Genomic_DNA"/>
</dbReference>
<dbReference type="AlphaFoldDB" id="A0A1I7RUN3"/>
<evidence type="ECO:0000313" key="5">
    <source>
        <dbReference type="Proteomes" id="UP000659654"/>
    </source>
</evidence>
<evidence type="ECO:0000313" key="2">
    <source>
        <dbReference type="EMBL" id="CAD5225234.1"/>
    </source>
</evidence>
<organism evidence="4 6">
    <name type="scientific">Bursaphelenchus xylophilus</name>
    <name type="common">Pinewood nematode worm</name>
    <name type="synonym">Aphelenchoides xylophilus</name>
    <dbReference type="NCBI Taxonomy" id="6326"/>
    <lineage>
        <taxon>Eukaryota</taxon>
        <taxon>Metazoa</taxon>
        <taxon>Ecdysozoa</taxon>
        <taxon>Nematoda</taxon>
        <taxon>Chromadorea</taxon>
        <taxon>Rhabditida</taxon>
        <taxon>Tylenchina</taxon>
        <taxon>Tylenchomorpha</taxon>
        <taxon>Aphelenchoidea</taxon>
        <taxon>Aphelenchoididae</taxon>
        <taxon>Bursaphelenchus</taxon>
    </lineage>
</organism>
<protein>
    <submittedName>
        <fullName evidence="2">(pine wood nematode) hypothetical protein</fullName>
    </submittedName>
</protein>
<gene>
    <name evidence="2" type="ORF">BXYJ_LOCUS8442</name>
</gene>
<dbReference type="Proteomes" id="UP000095284">
    <property type="component" value="Unplaced"/>
</dbReference>
<dbReference type="EMBL" id="CAJFDI010000004">
    <property type="protein sequence ID" value="CAD5225234.1"/>
    <property type="molecule type" value="Genomic_DNA"/>
</dbReference>
<proteinExistence type="predicted"/>
<evidence type="ECO:0000313" key="4">
    <source>
        <dbReference type="Proteomes" id="UP000095284"/>
    </source>
</evidence>
<dbReference type="Proteomes" id="UP000659654">
    <property type="component" value="Unassembled WGS sequence"/>
</dbReference>
<dbReference type="InterPro" id="IPR057493">
    <property type="entry name" value="PH_RdRP-assoc"/>
</dbReference>
<evidence type="ECO:0000313" key="6">
    <source>
        <dbReference type="WBParaSite" id="BXY_0444300.1"/>
    </source>
</evidence>
<reference evidence="3" key="2">
    <citation type="submission" date="2020-08" db="EMBL/GenBank/DDBJ databases">
        <authorList>
            <person name="Kikuchi T."/>
        </authorList>
    </citation>
    <scope>NUCLEOTIDE SEQUENCE</scope>
    <source>
        <strain evidence="2">Ka4C1</strain>
    </source>
</reference>
<evidence type="ECO:0000313" key="3">
    <source>
        <dbReference type="EMBL" id="CAG9114254.1"/>
    </source>
</evidence>
<feature type="domain" description="PH-like" evidence="1">
    <location>
        <begin position="131"/>
        <end position="331"/>
    </location>
</feature>
<keyword evidence="5" id="KW-1185">Reference proteome</keyword>
<dbReference type="WBParaSite" id="BXY_0444300.1">
    <property type="protein sequence ID" value="BXY_0444300.1"/>
    <property type="gene ID" value="BXY_0444300"/>
</dbReference>
<name>A0A1I7RUN3_BURXY</name>